<dbReference type="InterPro" id="IPR039536">
    <property type="entry name" value="TetR_C_Proteobacteria"/>
</dbReference>
<accession>A0ABX8X8E9</accession>
<name>A0ABX8X8E9_SHEPU</name>
<feature type="DNA-binding region" description="H-T-H motif" evidence="2">
    <location>
        <begin position="38"/>
        <end position="57"/>
    </location>
</feature>
<dbReference type="Pfam" id="PF14246">
    <property type="entry name" value="TetR_C_7"/>
    <property type="match status" value="1"/>
</dbReference>
<dbReference type="PROSITE" id="PS50977">
    <property type="entry name" value="HTH_TETR_2"/>
    <property type="match status" value="1"/>
</dbReference>
<evidence type="ECO:0000256" key="2">
    <source>
        <dbReference type="PROSITE-ProRule" id="PRU00335"/>
    </source>
</evidence>
<dbReference type="Gene3D" id="1.10.10.60">
    <property type="entry name" value="Homeodomain-like"/>
    <property type="match status" value="1"/>
</dbReference>
<dbReference type="Proteomes" id="UP000827084">
    <property type="component" value="Chromosome"/>
</dbReference>
<evidence type="ECO:0000313" key="4">
    <source>
        <dbReference type="EMBL" id="QYX71725.1"/>
    </source>
</evidence>
<evidence type="ECO:0000256" key="1">
    <source>
        <dbReference type="ARBA" id="ARBA00023125"/>
    </source>
</evidence>
<dbReference type="InterPro" id="IPR001647">
    <property type="entry name" value="HTH_TetR"/>
</dbReference>
<dbReference type="Pfam" id="PF00440">
    <property type="entry name" value="TetR_N"/>
    <property type="match status" value="1"/>
</dbReference>
<reference evidence="4 5" key="1">
    <citation type="submission" date="2021-08" db="EMBL/GenBank/DDBJ databases">
        <title>Shewanella putrefaciens YZ-J, complete genome.</title>
        <authorList>
            <person name="Yi Z."/>
        </authorList>
    </citation>
    <scope>NUCLEOTIDE SEQUENCE [LARGE SCALE GENOMIC DNA]</scope>
    <source>
        <strain evidence="4 5">YZ-J</strain>
    </source>
</reference>
<evidence type="ECO:0000259" key="3">
    <source>
        <dbReference type="PROSITE" id="PS50977"/>
    </source>
</evidence>
<sequence>MTQCSDMQLPLSRSEQKRQQVLVAAIDLFCRQGFPHTSMDEVAKLAGVSKQTVYSHYGSKDELFVAAIESKCVGHNLHDDLLNDPSQPEAALTQFALQFGEMIVSPEAITVFKACVAQSESHPEVSRLFFEAGPQHIVGILADYLLAVEALGRYKFGNAHQSAVRLCLMLFGELKLRLELGLETEGLMLEREEYIHGCADMFLRAYRVG</sequence>
<dbReference type="Gene3D" id="1.10.357.10">
    <property type="entry name" value="Tetracycline Repressor, domain 2"/>
    <property type="match status" value="1"/>
</dbReference>
<dbReference type="PRINTS" id="PR00455">
    <property type="entry name" value="HTHTETR"/>
</dbReference>
<dbReference type="InterPro" id="IPR009057">
    <property type="entry name" value="Homeodomain-like_sf"/>
</dbReference>
<proteinExistence type="predicted"/>
<dbReference type="PANTHER" id="PTHR30055">
    <property type="entry name" value="HTH-TYPE TRANSCRIPTIONAL REGULATOR RUTR"/>
    <property type="match status" value="1"/>
</dbReference>
<protein>
    <submittedName>
        <fullName evidence="4">TetR/AcrR family transcriptional regulator</fullName>
    </submittedName>
</protein>
<dbReference type="InterPro" id="IPR050109">
    <property type="entry name" value="HTH-type_TetR-like_transc_reg"/>
</dbReference>
<dbReference type="GeneID" id="67444235"/>
<organism evidence="4 5">
    <name type="scientific">Shewanella putrefaciens</name>
    <name type="common">Pseudomonas putrefaciens</name>
    <dbReference type="NCBI Taxonomy" id="24"/>
    <lineage>
        <taxon>Bacteria</taxon>
        <taxon>Pseudomonadati</taxon>
        <taxon>Pseudomonadota</taxon>
        <taxon>Gammaproteobacteria</taxon>
        <taxon>Alteromonadales</taxon>
        <taxon>Shewanellaceae</taxon>
        <taxon>Shewanella</taxon>
    </lineage>
</organism>
<gene>
    <name evidence="4" type="ORF">K3G22_13200</name>
</gene>
<evidence type="ECO:0000313" key="5">
    <source>
        <dbReference type="Proteomes" id="UP000827084"/>
    </source>
</evidence>
<dbReference type="RefSeq" id="WP_025008389.1">
    <property type="nucleotide sequence ID" value="NZ_BMPK01000008.1"/>
</dbReference>
<feature type="domain" description="HTH tetR-type" evidence="3">
    <location>
        <begin position="15"/>
        <end position="75"/>
    </location>
</feature>
<dbReference type="PANTHER" id="PTHR30055:SF146">
    <property type="entry name" value="HTH-TYPE TRANSCRIPTIONAL DUAL REGULATOR CECR"/>
    <property type="match status" value="1"/>
</dbReference>
<keyword evidence="1 2" id="KW-0238">DNA-binding</keyword>
<dbReference type="SUPFAM" id="SSF46689">
    <property type="entry name" value="Homeodomain-like"/>
    <property type="match status" value="1"/>
</dbReference>
<dbReference type="EMBL" id="CP080635">
    <property type="protein sequence ID" value="QYX71725.1"/>
    <property type="molecule type" value="Genomic_DNA"/>
</dbReference>
<keyword evidence="5" id="KW-1185">Reference proteome</keyword>